<accession>A0A016VI05</accession>
<reference evidence="3" key="1">
    <citation type="journal article" date="2015" name="Nat. Genet.">
        <title>The genome and transcriptome of the zoonotic hookworm Ancylostoma ceylanicum identify infection-specific gene families.</title>
        <authorList>
            <person name="Schwarz E.M."/>
            <person name="Hu Y."/>
            <person name="Antoshechkin I."/>
            <person name="Miller M.M."/>
            <person name="Sternberg P.W."/>
            <person name="Aroian R.V."/>
        </authorList>
    </citation>
    <scope>NUCLEOTIDE SEQUENCE</scope>
    <source>
        <strain evidence="3">HY135</strain>
    </source>
</reference>
<evidence type="ECO:0000256" key="1">
    <source>
        <dbReference type="SAM" id="MobiDB-lite"/>
    </source>
</evidence>
<sequence>MATCSGKKPIYSALTRDGGADSSRNAAYSNGASMLFDETNMRPSRLRKSVSEQYQSIPRLRQLKID</sequence>
<dbReference type="AlphaFoldDB" id="A0A016VI05"/>
<organism evidence="2 3">
    <name type="scientific">Ancylostoma ceylanicum</name>
    <dbReference type="NCBI Taxonomy" id="53326"/>
    <lineage>
        <taxon>Eukaryota</taxon>
        <taxon>Metazoa</taxon>
        <taxon>Ecdysozoa</taxon>
        <taxon>Nematoda</taxon>
        <taxon>Chromadorea</taxon>
        <taxon>Rhabditida</taxon>
        <taxon>Rhabditina</taxon>
        <taxon>Rhabditomorpha</taxon>
        <taxon>Strongyloidea</taxon>
        <taxon>Ancylostomatidae</taxon>
        <taxon>Ancylostomatinae</taxon>
        <taxon>Ancylostoma</taxon>
    </lineage>
</organism>
<comment type="caution">
    <text evidence="2">The sequence shown here is derived from an EMBL/GenBank/DDBJ whole genome shotgun (WGS) entry which is preliminary data.</text>
</comment>
<dbReference type="EMBL" id="JARK01001346">
    <property type="protein sequence ID" value="EYC26408.1"/>
    <property type="molecule type" value="Genomic_DNA"/>
</dbReference>
<protein>
    <submittedName>
        <fullName evidence="2">Uncharacterized protein</fullName>
    </submittedName>
</protein>
<proteinExistence type="predicted"/>
<name>A0A016VI05_9BILA</name>
<evidence type="ECO:0000313" key="3">
    <source>
        <dbReference type="Proteomes" id="UP000024635"/>
    </source>
</evidence>
<keyword evidence="3" id="KW-1185">Reference proteome</keyword>
<feature type="region of interest" description="Disordered" evidence="1">
    <location>
        <begin position="1"/>
        <end position="25"/>
    </location>
</feature>
<evidence type="ECO:0000313" key="2">
    <source>
        <dbReference type="EMBL" id="EYC26408.1"/>
    </source>
</evidence>
<dbReference type="Proteomes" id="UP000024635">
    <property type="component" value="Unassembled WGS sequence"/>
</dbReference>
<gene>
    <name evidence="2" type="primary">Acey_s0010.g1140</name>
    <name evidence="2" type="ORF">Y032_0010g1140</name>
</gene>